<dbReference type="OMA" id="HEFECEH"/>
<feature type="compositionally biased region" description="Polar residues" evidence="2">
    <location>
        <begin position="1115"/>
        <end position="1136"/>
    </location>
</feature>
<evidence type="ECO:0000256" key="1">
    <source>
        <dbReference type="SAM" id="Coils"/>
    </source>
</evidence>
<accession>H0ZZJ7</accession>
<evidence type="ECO:0000256" key="2">
    <source>
        <dbReference type="SAM" id="MobiDB-lite"/>
    </source>
</evidence>
<dbReference type="PANTHER" id="PTHR47899">
    <property type="entry name" value="COILED-COIL DOMAIN-CONTAINING PROTEIN 171"/>
    <property type="match status" value="1"/>
</dbReference>
<feature type="region of interest" description="Disordered" evidence="2">
    <location>
        <begin position="1062"/>
        <end position="1136"/>
    </location>
</feature>
<evidence type="ECO:0008006" key="5">
    <source>
        <dbReference type="Google" id="ProtNLM"/>
    </source>
</evidence>
<dbReference type="InterPro" id="IPR038820">
    <property type="entry name" value="CCDC171"/>
</dbReference>
<sequence length="1136" mass="127725">MLFSSKEAHIQMSSAEDELWDVKNKVLELQVLNDKYQQKAAEAEKMVQSAQRQWEEEQQRLAVERDNIHRVHLAELKFLFKEKTEAEKACQKTNAALKSRLRNLKDMEVEHHGCSQMLRLQADRLHFKDKQQERLIKELEAATLKIKELEEHVAAARLAHIECKYTTEIMQLRIQELEDALSEEQHGMREVFSGVARKDFRESEDAHERGKKVSQRQHSSLNVQWRDEAEERKETEESLGTLVDATASFTLDEGSIISHLEYICKHKTDTMNDLQQKQEDAFEKMSEQLKAQEHCWQKERRYLEEQYSNMLAEVHARAQEGEETVQKTRQKLYGPEQIHEKLAHKNNSRTNTLSNDPKARPSLLAACALLSGALCPLYGRLCALSCQRDILQEQVKHHKLLNQKIISLLYALPTNVGNSQGKGRLGQRRAKRLVYIFRRAVIAVLAAHRLRALARHSCTFFVWTDGSRGCTGIQVCVGESRGRHVSRFEEEGVDCIEALDWLTSSNLYTAIVSSISELEDVLCKQDVHSWLSGHSLISAARNCFAKLMDNLSILMETVQGKPCGGRAYLERDSLIQRLARGLHRVNAQALEAGLYDRLPSTRNIAILQQEIFEFSQRLHAAEVESRSLQLQLAECRWAFNEMRKDAEKAHRLQEQLNELQHKISQDNIHEELENALQREQEVRLLLQEYQRRLQELSNKLESCSLIDTDRSQVSNVSLMSFSNATEELRSRDQVLDHQKRFLKDTEQDQQRLRETLEEAEPALKLGVKDKELIINHMKAVEATLNEAREEVMAPGAAAATPLPSLQLEILSEEAVRDRPEAMSFQHVHKHFMDLYSLTASKVDALTSGRESSEIHFEPLAAEPLTPDADESLQVHFEPETGGTPPAGAPAHALDESFWGQVGHQLVRTPPAHAHDSDDSFGPRFVPKGAAAPPGPPPGDIFQASVGPEAPHTPATPVYAPADIFQPYLSLQAAGGPPVPIIVPDACWRVPSHRASTVPGANIPSVVVAGRSCSVSETNIPSSVTPGRFYSVSETNIPSNVTPDRTGLGSSMDRVINLVQTRTNTGSSMDASSHMRRNRALTVPSSNMSSSLTWNRAGTGSSVNTSFSSRPHRASSLPSVRPSSQDVLPSTRRNQEI</sequence>
<name>H0ZZJ7_TAEGU</name>
<feature type="region of interest" description="Disordered" evidence="2">
    <location>
        <begin position="908"/>
        <end position="953"/>
    </location>
</feature>
<feature type="region of interest" description="Disordered" evidence="2">
    <location>
        <begin position="200"/>
        <end position="238"/>
    </location>
</feature>
<dbReference type="AlphaFoldDB" id="H0ZZJ7"/>
<evidence type="ECO:0000313" key="3">
    <source>
        <dbReference type="Ensembl" id="ENSTGUP00000016051.2"/>
    </source>
</evidence>
<dbReference type="Proteomes" id="UP000007754">
    <property type="component" value="Chromosome Z"/>
</dbReference>
<reference evidence="3 4" key="1">
    <citation type="journal article" date="2010" name="Nature">
        <title>The genome of a songbird.</title>
        <authorList>
            <person name="Warren W.C."/>
            <person name="Clayton D.F."/>
            <person name="Ellegren H."/>
            <person name="Arnold A.P."/>
            <person name="Hillier L.W."/>
            <person name="Kunstner A."/>
            <person name="Searle S."/>
            <person name="White S."/>
            <person name="Vilella A.J."/>
            <person name="Fairley S."/>
            <person name="Heger A."/>
            <person name="Kong L."/>
            <person name="Ponting C.P."/>
            <person name="Jarvis E.D."/>
            <person name="Mello C.V."/>
            <person name="Minx P."/>
            <person name="Lovell P."/>
            <person name="Velho T.A."/>
            <person name="Ferris M."/>
            <person name="Balakrishnan C.N."/>
            <person name="Sinha S."/>
            <person name="Blatti C."/>
            <person name="London S.E."/>
            <person name="Li Y."/>
            <person name="Lin Y.C."/>
            <person name="George J."/>
            <person name="Sweedler J."/>
            <person name="Southey B."/>
            <person name="Gunaratne P."/>
            <person name="Watson M."/>
            <person name="Nam K."/>
            <person name="Backstrom N."/>
            <person name="Smeds L."/>
            <person name="Nabholz B."/>
            <person name="Itoh Y."/>
            <person name="Whitney O."/>
            <person name="Pfenning A.R."/>
            <person name="Howard J."/>
            <person name="Volker M."/>
            <person name="Skinner B.M."/>
            <person name="Griffin D.K."/>
            <person name="Ye L."/>
            <person name="McLaren W.M."/>
            <person name="Flicek P."/>
            <person name="Quesada V."/>
            <person name="Velasco G."/>
            <person name="Lopez-Otin C."/>
            <person name="Puente X.S."/>
            <person name="Olender T."/>
            <person name="Lancet D."/>
            <person name="Smit A.F."/>
            <person name="Hubley R."/>
            <person name="Konkel M.K."/>
            <person name="Walker J.A."/>
            <person name="Batzer M.A."/>
            <person name="Gu W."/>
            <person name="Pollock D.D."/>
            <person name="Chen L."/>
            <person name="Cheng Z."/>
            <person name="Eichler E.E."/>
            <person name="Stapley J."/>
            <person name="Slate J."/>
            <person name="Ekblom R."/>
            <person name="Birkhead T."/>
            <person name="Burke T."/>
            <person name="Burt D."/>
            <person name="Scharff C."/>
            <person name="Adam I."/>
            <person name="Richard H."/>
            <person name="Sultan M."/>
            <person name="Soldatov A."/>
            <person name="Lehrach H."/>
            <person name="Edwards S.V."/>
            <person name="Yang S.P."/>
            <person name="Li X."/>
            <person name="Graves T."/>
            <person name="Fulton L."/>
            <person name="Nelson J."/>
            <person name="Chinwalla A."/>
            <person name="Hou S."/>
            <person name="Mardis E.R."/>
            <person name="Wilson R.K."/>
        </authorList>
    </citation>
    <scope>NUCLEOTIDE SEQUENCE [LARGE SCALE GENOMIC DNA]</scope>
</reference>
<reference evidence="3" key="3">
    <citation type="submission" date="2025-09" db="UniProtKB">
        <authorList>
            <consortium name="Ensembl"/>
        </authorList>
    </citation>
    <scope>IDENTIFICATION</scope>
</reference>
<evidence type="ECO:0000313" key="4">
    <source>
        <dbReference type="Proteomes" id="UP000007754"/>
    </source>
</evidence>
<dbReference type="GeneTree" id="ENSGT00390000007924"/>
<keyword evidence="4" id="KW-1185">Reference proteome</keyword>
<feature type="coiled-coil region" evidence="1">
    <location>
        <begin position="26"/>
        <end position="67"/>
    </location>
</feature>
<dbReference type="HOGENOM" id="CLU_022432_0_0_1"/>
<feature type="compositionally biased region" description="Basic and acidic residues" evidence="2">
    <location>
        <begin position="225"/>
        <end position="236"/>
    </location>
</feature>
<feature type="coiled-coil region" evidence="1">
    <location>
        <begin position="604"/>
        <end position="706"/>
    </location>
</feature>
<dbReference type="PANTHER" id="PTHR47899:SF1">
    <property type="entry name" value="COILED-COIL DOMAIN-CONTAINING PROTEIN 171"/>
    <property type="match status" value="1"/>
</dbReference>
<reference evidence="3" key="2">
    <citation type="submission" date="2025-08" db="UniProtKB">
        <authorList>
            <consortium name="Ensembl"/>
        </authorList>
    </citation>
    <scope>IDENTIFICATION</scope>
</reference>
<proteinExistence type="predicted"/>
<feature type="compositionally biased region" description="Polar residues" evidence="2">
    <location>
        <begin position="1082"/>
        <end position="1108"/>
    </location>
</feature>
<organism evidence="3 4">
    <name type="scientific">Taeniopygia guttata</name>
    <name type="common">Zebra finch</name>
    <name type="synonym">Poephila guttata</name>
    <dbReference type="NCBI Taxonomy" id="59729"/>
    <lineage>
        <taxon>Eukaryota</taxon>
        <taxon>Metazoa</taxon>
        <taxon>Chordata</taxon>
        <taxon>Craniata</taxon>
        <taxon>Vertebrata</taxon>
        <taxon>Euteleostomi</taxon>
        <taxon>Archelosauria</taxon>
        <taxon>Archosauria</taxon>
        <taxon>Dinosauria</taxon>
        <taxon>Saurischia</taxon>
        <taxon>Theropoda</taxon>
        <taxon>Coelurosauria</taxon>
        <taxon>Aves</taxon>
        <taxon>Neognathae</taxon>
        <taxon>Neoaves</taxon>
        <taxon>Telluraves</taxon>
        <taxon>Australaves</taxon>
        <taxon>Passeriformes</taxon>
        <taxon>Passeroidea</taxon>
        <taxon>Estrildidae</taxon>
        <taxon>Estrildinae</taxon>
        <taxon>Taeniopygia</taxon>
    </lineage>
</organism>
<feature type="coiled-coil region" evidence="1">
    <location>
        <begin position="132"/>
        <end position="159"/>
    </location>
</feature>
<dbReference type="InParanoid" id="H0ZZJ7"/>
<protein>
    <recommendedName>
        <fullName evidence="5">Coiled-coil domain containing 171</fullName>
    </recommendedName>
</protein>
<keyword evidence="1" id="KW-0175">Coiled coil</keyword>
<dbReference type="Ensembl" id="ENSTGUT00000016349.2">
    <property type="protein sequence ID" value="ENSTGUP00000016051.2"/>
    <property type="gene ID" value="ENSTGUG00000015726.2"/>
</dbReference>